<reference evidence="1 2" key="1">
    <citation type="journal article" date="2016" name="Nat. Commun.">
        <title>Ectomycorrhizal ecology is imprinted in the genome of the dominant symbiotic fungus Cenococcum geophilum.</title>
        <authorList>
            <consortium name="DOE Joint Genome Institute"/>
            <person name="Peter M."/>
            <person name="Kohler A."/>
            <person name="Ohm R.A."/>
            <person name="Kuo A."/>
            <person name="Krutzmann J."/>
            <person name="Morin E."/>
            <person name="Arend M."/>
            <person name="Barry K.W."/>
            <person name="Binder M."/>
            <person name="Choi C."/>
            <person name="Clum A."/>
            <person name="Copeland A."/>
            <person name="Grisel N."/>
            <person name="Haridas S."/>
            <person name="Kipfer T."/>
            <person name="LaButti K."/>
            <person name="Lindquist E."/>
            <person name="Lipzen A."/>
            <person name="Maire R."/>
            <person name="Meier B."/>
            <person name="Mihaltcheva S."/>
            <person name="Molinier V."/>
            <person name="Murat C."/>
            <person name="Poggeler S."/>
            <person name="Quandt C.A."/>
            <person name="Sperisen C."/>
            <person name="Tritt A."/>
            <person name="Tisserant E."/>
            <person name="Crous P.W."/>
            <person name="Henrissat B."/>
            <person name="Nehls U."/>
            <person name="Egli S."/>
            <person name="Spatafora J.W."/>
            <person name="Grigoriev I.V."/>
            <person name="Martin F.M."/>
        </authorList>
    </citation>
    <scope>NUCLEOTIDE SEQUENCE [LARGE SCALE GENOMIC DNA]</scope>
    <source>
        <strain evidence="1 2">1.58</strain>
    </source>
</reference>
<keyword evidence="2" id="KW-1185">Reference proteome</keyword>
<protein>
    <submittedName>
        <fullName evidence="1">Uncharacterized protein</fullName>
    </submittedName>
</protein>
<dbReference type="Proteomes" id="UP000250078">
    <property type="component" value="Unassembled WGS sequence"/>
</dbReference>
<sequence>MALNFRSLAATVITLFLAACTCAYPTELVESPANLTSRQDVSADAFYFYGYDGCNTPEHPDWSSAILEAWDEVLALGSAVTSDVDWSSDAAGDFLGSKDNNQAYQTEIQNILKNIQTWKHDGTRLAWSIEARCDDYLRRPELGCPEGTKPEDEYKCGSRCYQPRYTRDGSGKLVLLRWDNRAAAYTTSHGGTAVATINFCPSFFAMDTCEARINKSGKSTNDREKLHMINYQCRGYAALHELFHINSMAHRVAYRIPHVYDRRFEIYSPVAKKLVTVSAYGAEYTKTLARWTTNTGWWVATNADNLAQYALAMWVTSRIGAYPYYPVVSEKPASDPFAVGTLDNAGAISLTDDAVALGEALGVAPEDAYDTYVSGNLSCSDAGDDGTTVDPCIDEVNNAPADLLLVTPGVPLTTLVGPDPTSAPAPTPTPSTPADFNCNCGESGCSADSMPCCANGSCQCHCTESGCAAEDPSCCASGTCHM</sequence>
<accession>A0ACC8EKT7</accession>
<proteinExistence type="predicted"/>
<evidence type="ECO:0000313" key="1">
    <source>
        <dbReference type="EMBL" id="OCK86892.1"/>
    </source>
</evidence>
<dbReference type="EMBL" id="KV748280">
    <property type="protein sequence ID" value="OCK86892.1"/>
    <property type="molecule type" value="Genomic_DNA"/>
</dbReference>
<organism evidence="1 2">
    <name type="scientific">Cenococcum geophilum 1.58</name>
    <dbReference type="NCBI Taxonomy" id="794803"/>
    <lineage>
        <taxon>Eukaryota</taxon>
        <taxon>Fungi</taxon>
        <taxon>Dikarya</taxon>
        <taxon>Ascomycota</taxon>
        <taxon>Pezizomycotina</taxon>
        <taxon>Dothideomycetes</taxon>
        <taxon>Pleosporomycetidae</taxon>
        <taxon>Gloniales</taxon>
        <taxon>Gloniaceae</taxon>
        <taxon>Cenococcum</taxon>
    </lineage>
</organism>
<gene>
    <name evidence="1" type="ORF">K441DRAFT_701613</name>
</gene>
<evidence type="ECO:0000313" key="2">
    <source>
        <dbReference type="Proteomes" id="UP000250078"/>
    </source>
</evidence>
<name>A0ACC8EKT7_9PEZI</name>